<dbReference type="Proteomes" id="UP001501490">
    <property type="component" value="Unassembled WGS sequence"/>
</dbReference>
<dbReference type="InterPro" id="IPR004879">
    <property type="entry name" value="Ssp411-like_TRX"/>
</dbReference>
<dbReference type="EMBL" id="BAABAB010000050">
    <property type="protein sequence ID" value="GAA3639870.1"/>
    <property type="molecule type" value="Genomic_DNA"/>
</dbReference>
<sequence length="693" mass="74289">MASRAVSIRWPLAIAARIAADDHGVVNRLGTATSPYLLQHADNPVDWWEWGPEAFAEAERRDVPVLLSVGYAACHWCHVMAHESFEDATTAAAINADFVAIKVDREERPDVDTVYMAATQAMTGQGGWPMTVFLTPDRRPFYAGTYFPPAPRHGLPGFGQILDAIGSAWRDHRDEVLASAGEITARLAELRPRGLAGELAEADLDAAVAALRGEEDTERGGFGRAPKFPPSMVLEALLRLADAGDAAADEMATRTLDAMARGGIRDQLGGGFARYSVDAGWVVPHFEKMLYDNALLLGVYTHWWRGSGSPLAAEVVESLVGWLLREMRTSEGGFAASLDADSLDPDGRLREGAYYAWTPDQVVAELGETDAAFAAQAFGVTPAGTFEHGASTLRLIGDPEAFGLADVRGRLLRARDRREAPGRDDKVVAAWNGWLIEALAVAGMTFERPEWVHAATEAAELTWRLHWTGSRLRRTSRGGVVGDAPGILEDYAALTQAYVRLAGIHAEPVWIERARQLASVIEEQFGDDAGGYFDTAADSEALYTRPADPTDNATPSGLSATVHALRALAELTGDDGYAERADRAAAEAGKLVRSAPRFAGWLLADAVTRLRRPAVQLAVVGPAGDPATSDLVTAGYRLAPAGSAIVAGPADAPGIELLAGRTMIGGRPTAYVCRHFVCKLPVTELADLESQLR</sequence>
<accession>A0ABP7ASV6</accession>
<evidence type="ECO:0000313" key="3">
    <source>
        <dbReference type="Proteomes" id="UP001501490"/>
    </source>
</evidence>
<evidence type="ECO:0000259" key="1">
    <source>
        <dbReference type="Pfam" id="PF03190"/>
    </source>
</evidence>
<dbReference type="PIRSF" id="PIRSF006402">
    <property type="entry name" value="UCP006402_thioredoxin"/>
    <property type="match status" value="1"/>
</dbReference>
<name>A0ABP7ASV6_9ACTN</name>
<comment type="caution">
    <text evidence="2">The sequence shown here is derived from an EMBL/GenBank/DDBJ whole genome shotgun (WGS) entry which is preliminary data.</text>
</comment>
<feature type="domain" description="Spermatogenesis-associated protein 20-like TRX" evidence="1">
    <location>
        <begin position="27"/>
        <end position="187"/>
    </location>
</feature>
<dbReference type="InterPro" id="IPR024705">
    <property type="entry name" value="Ssp411"/>
</dbReference>
<evidence type="ECO:0000313" key="2">
    <source>
        <dbReference type="EMBL" id="GAA3639870.1"/>
    </source>
</evidence>
<dbReference type="CDD" id="cd02955">
    <property type="entry name" value="SSP411"/>
    <property type="match status" value="1"/>
</dbReference>
<dbReference type="Pfam" id="PF03190">
    <property type="entry name" value="Thioredox_DsbH"/>
    <property type="match status" value="1"/>
</dbReference>
<dbReference type="SUPFAM" id="SSF48208">
    <property type="entry name" value="Six-hairpin glycosidases"/>
    <property type="match status" value="1"/>
</dbReference>
<dbReference type="Gene3D" id="3.40.30.10">
    <property type="entry name" value="Glutaredoxin"/>
    <property type="match status" value="1"/>
</dbReference>
<dbReference type="InterPro" id="IPR012341">
    <property type="entry name" value="6hp_glycosidase-like_sf"/>
</dbReference>
<gene>
    <name evidence="2" type="ORF">GCM10022236_48020</name>
</gene>
<dbReference type="PANTHER" id="PTHR42899">
    <property type="entry name" value="SPERMATOGENESIS-ASSOCIATED PROTEIN 20"/>
    <property type="match status" value="1"/>
</dbReference>
<dbReference type="PANTHER" id="PTHR42899:SF1">
    <property type="entry name" value="SPERMATOGENESIS-ASSOCIATED PROTEIN 20"/>
    <property type="match status" value="1"/>
</dbReference>
<dbReference type="InterPro" id="IPR036249">
    <property type="entry name" value="Thioredoxin-like_sf"/>
</dbReference>
<proteinExistence type="predicted"/>
<reference evidence="3" key="1">
    <citation type="journal article" date="2019" name="Int. J. Syst. Evol. Microbiol.">
        <title>The Global Catalogue of Microorganisms (GCM) 10K type strain sequencing project: providing services to taxonomists for standard genome sequencing and annotation.</title>
        <authorList>
            <consortium name="The Broad Institute Genomics Platform"/>
            <consortium name="The Broad Institute Genome Sequencing Center for Infectious Disease"/>
            <person name="Wu L."/>
            <person name="Ma J."/>
        </authorList>
    </citation>
    <scope>NUCLEOTIDE SEQUENCE [LARGE SCALE GENOMIC DNA]</scope>
    <source>
        <strain evidence="3">JCM 16929</strain>
    </source>
</reference>
<dbReference type="SUPFAM" id="SSF52833">
    <property type="entry name" value="Thioredoxin-like"/>
    <property type="match status" value="1"/>
</dbReference>
<dbReference type="Gene3D" id="1.50.10.10">
    <property type="match status" value="1"/>
</dbReference>
<protein>
    <submittedName>
        <fullName evidence="2">Thioredoxin domain-containing protein</fullName>
    </submittedName>
</protein>
<dbReference type="InterPro" id="IPR008928">
    <property type="entry name" value="6-hairpin_glycosidase_sf"/>
</dbReference>
<organism evidence="2 3">
    <name type="scientific">Microlunatus ginsengisoli</name>
    <dbReference type="NCBI Taxonomy" id="363863"/>
    <lineage>
        <taxon>Bacteria</taxon>
        <taxon>Bacillati</taxon>
        <taxon>Actinomycetota</taxon>
        <taxon>Actinomycetes</taxon>
        <taxon>Propionibacteriales</taxon>
        <taxon>Propionibacteriaceae</taxon>
        <taxon>Microlunatus</taxon>
    </lineage>
</organism>
<dbReference type="RefSeq" id="WP_344809410.1">
    <property type="nucleotide sequence ID" value="NZ_BAABAB010000050.1"/>
</dbReference>
<keyword evidence="3" id="KW-1185">Reference proteome</keyword>